<keyword evidence="2" id="KW-1185">Reference proteome</keyword>
<sequence length="462" mass="50758">MASQLSSLLADLSSQVGPSLEILTQKEDDRFREFAKRWTDIGREIPGAIILPESEEQIQQTVRWAAHSSVPFVPRSGGHSEWSTIGDHGVIIDLSKYKGIEVDAANKKATLRGSILSKQVAVALADAGFFTALGNGNPVGAIPYFLGGGASITTSITGFGADQILSARMIDATGEIIEVTEEKEPELLWALRGAGQFLGLVTELDIKIHPFSELGNAQGAIWVGGFVFPLERAEDVARAMKPLMDDSTKATAGLMMIMAPPPARKPCVVIAARFTGDLDKAQNAYKPLYDLGPIVANGGPVPVQNTSDAREALAAKGDFKRFGVVGLRRFDVEKFLQVVEVWKTLVEECPDAINTAFNFQWDSRPPKAPSFESANSLHDLRYWQNNLIWHTDPANRQRVDELNDKSIEIMRGPNRAEYADFQNGTRTGPIELRFRGEGKVEKLKSLKKKWDPQGVFTRQLLD</sequence>
<evidence type="ECO:0000313" key="2">
    <source>
        <dbReference type="Proteomes" id="UP001497680"/>
    </source>
</evidence>
<accession>A0ACC0D6E9</accession>
<evidence type="ECO:0000313" key="1">
    <source>
        <dbReference type="EMBL" id="KAI6088169.1"/>
    </source>
</evidence>
<protein>
    <submittedName>
        <fullName evidence="1">FAD-binding domain-containing protein</fullName>
    </submittedName>
</protein>
<name>A0ACC0D6E9_9PEZI</name>
<dbReference type="Proteomes" id="UP001497680">
    <property type="component" value="Unassembled WGS sequence"/>
</dbReference>
<proteinExistence type="predicted"/>
<gene>
    <name evidence="1" type="ORF">F4821DRAFT_96482</name>
</gene>
<organism evidence="1 2">
    <name type="scientific">Hypoxylon rubiginosum</name>
    <dbReference type="NCBI Taxonomy" id="110542"/>
    <lineage>
        <taxon>Eukaryota</taxon>
        <taxon>Fungi</taxon>
        <taxon>Dikarya</taxon>
        <taxon>Ascomycota</taxon>
        <taxon>Pezizomycotina</taxon>
        <taxon>Sordariomycetes</taxon>
        <taxon>Xylariomycetidae</taxon>
        <taxon>Xylariales</taxon>
        <taxon>Hypoxylaceae</taxon>
        <taxon>Hypoxylon</taxon>
    </lineage>
</organism>
<comment type="caution">
    <text evidence="1">The sequence shown here is derived from an EMBL/GenBank/DDBJ whole genome shotgun (WGS) entry which is preliminary data.</text>
</comment>
<dbReference type="EMBL" id="MU394303">
    <property type="protein sequence ID" value="KAI6088169.1"/>
    <property type="molecule type" value="Genomic_DNA"/>
</dbReference>
<reference evidence="1 2" key="1">
    <citation type="journal article" date="2022" name="New Phytol.">
        <title>Ecological generalism drives hyperdiversity of secondary metabolite gene clusters in xylarialean endophytes.</title>
        <authorList>
            <person name="Franco M.E.E."/>
            <person name="Wisecaver J.H."/>
            <person name="Arnold A.E."/>
            <person name="Ju Y.M."/>
            <person name="Slot J.C."/>
            <person name="Ahrendt S."/>
            <person name="Moore L.P."/>
            <person name="Eastman K.E."/>
            <person name="Scott K."/>
            <person name="Konkel Z."/>
            <person name="Mondo S.J."/>
            <person name="Kuo A."/>
            <person name="Hayes R.D."/>
            <person name="Haridas S."/>
            <person name="Andreopoulos B."/>
            <person name="Riley R."/>
            <person name="LaButti K."/>
            <person name="Pangilinan J."/>
            <person name="Lipzen A."/>
            <person name="Amirebrahimi M."/>
            <person name="Yan J."/>
            <person name="Adam C."/>
            <person name="Keymanesh K."/>
            <person name="Ng V."/>
            <person name="Louie K."/>
            <person name="Northen T."/>
            <person name="Drula E."/>
            <person name="Henrissat B."/>
            <person name="Hsieh H.M."/>
            <person name="Youens-Clark K."/>
            <person name="Lutzoni F."/>
            <person name="Miadlikowska J."/>
            <person name="Eastwood D.C."/>
            <person name="Hamelin R.C."/>
            <person name="Grigoriev I.V."/>
            <person name="U'Ren J.M."/>
        </authorList>
    </citation>
    <scope>NUCLEOTIDE SEQUENCE [LARGE SCALE GENOMIC DNA]</scope>
    <source>
        <strain evidence="1 2">ER1909</strain>
    </source>
</reference>